<dbReference type="GO" id="GO:0004842">
    <property type="term" value="F:ubiquitin-protein transferase activity"/>
    <property type="evidence" value="ECO:0007669"/>
    <property type="project" value="InterPro"/>
</dbReference>
<dbReference type="GO" id="GO:0005634">
    <property type="term" value="C:nucleus"/>
    <property type="evidence" value="ECO:0007669"/>
    <property type="project" value="TreeGrafter"/>
</dbReference>
<dbReference type="PROSITE" id="PS50897">
    <property type="entry name" value="CTLH"/>
    <property type="match status" value="1"/>
</dbReference>
<keyword evidence="3" id="KW-1185">Reference proteome</keyword>
<dbReference type="AlphaFoldDB" id="A0A9D4F480"/>
<sequence>KTKINKMESCVAVDREVEKVLSKFNGLQDHCVNTIDDFIFSIENIRKELAAGPSDGPVQSIQTSVLEQSIQRVLEATWRMSQEHKDLHSTVSKVGRTIDRNFVSEFSAVFTESAFEKEECVELLNQIICEHFLRQGKLDIAEALNEEACLNVDSAEMEPFLELHRILEALKRRNLQPALSWVAAHKDRLDEQNSGLDFKLHRLQFTEMVASNPHDPARVLQYAKQLARFAEKHSKELQVLMGSLLYMRQGVHTSPYAFLLDPIYWDEICDVFTRDACALMGMSVEKICDMFTCDASALLAMSDQSNSDITIAGVTL</sequence>
<dbReference type="InterPro" id="IPR013144">
    <property type="entry name" value="CRA_dom"/>
</dbReference>
<dbReference type="GO" id="GO:0043161">
    <property type="term" value="P:proteasome-mediated ubiquitin-dependent protein catabolic process"/>
    <property type="evidence" value="ECO:0007669"/>
    <property type="project" value="InterPro"/>
</dbReference>
<accession>A0A9D4F480</accession>
<dbReference type="InterPro" id="IPR006594">
    <property type="entry name" value="LisH"/>
</dbReference>
<dbReference type="Proteomes" id="UP000828390">
    <property type="component" value="Unassembled WGS sequence"/>
</dbReference>
<feature type="domain" description="CTLH" evidence="1">
    <location>
        <begin position="159"/>
        <end position="216"/>
    </location>
</feature>
<dbReference type="EMBL" id="JAIWYP010000008">
    <property type="protein sequence ID" value="KAH3789465.1"/>
    <property type="molecule type" value="Genomic_DNA"/>
</dbReference>
<gene>
    <name evidence="2" type="ORF">DPMN_167646</name>
</gene>
<evidence type="ECO:0000313" key="2">
    <source>
        <dbReference type="EMBL" id="KAH3789465.1"/>
    </source>
</evidence>
<evidence type="ECO:0000313" key="3">
    <source>
        <dbReference type="Proteomes" id="UP000828390"/>
    </source>
</evidence>
<reference evidence="2" key="2">
    <citation type="submission" date="2020-11" db="EMBL/GenBank/DDBJ databases">
        <authorList>
            <person name="McCartney M.A."/>
            <person name="Auch B."/>
            <person name="Kono T."/>
            <person name="Mallez S."/>
            <person name="Becker A."/>
            <person name="Gohl D.M."/>
            <person name="Silverstein K.A.T."/>
            <person name="Koren S."/>
            <person name="Bechman K.B."/>
            <person name="Herman A."/>
            <person name="Abrahante J.E."/>
            <person name="Garbe J."/>
        </authorList>
    </citation>
    <scope>NUCLEOTIDE SEQUENCE</scope>
    <source>
        <strain evidence="2">Duluth1</strain>
        <tissue evidence="2">Whole animal</tissue>
    </source>
</reference>
<organism evidence="2 3">
    <name type="scientific">Dreissena polymorpha</name>
    <name type="common">Zebra mussel</name>
    <name type="synonym">Mytilus polymorpha</name>
    <dbReference type="NCBI Taxonomy" id="45954"/>
    <lineage>
        <taxon>Eukaryota</taxon>
        <taxon>Metazoa</taxon>
        <taxon>Spiralia</taxon>
        <taxon>Lophotrochozoa</taxon>
        <taxon>Mollusca</taxon>
        <taxon>Bivalvia</taxon>
        <taxon>Autobranchia</taxon>
        <taxon>Heteroconchia</taxon>
        <taxon>Euheterodonta</taxon>
        <taxon>Imparidentia</taxon>
        <taxon>Neoheterodontei</taxon>
        <taxon>Myida</taxon>
        <taxon>Dreissenoidea</taxon>
        <taxon>Dreissenidae</taxon>
        <taxon>Dreissena</taxon>
    </lineage>
</organism>
<dbReference type="GO" id="GO:0034657">
    <property type="term" value="C:GID complex"/>
    <property type="evidence" value="ECO:0007669"/>
    <property type="project" value="TreeGrafter"/>
</dbReference>
<feature type="non-terminal residue" evidence="2">
    <location>
        <position position="1"/>
    </location>
</feature>
<dbReference type="Pfam" id="PF10607">
    <property type="entry name" value="CTLH"/>
    <property type="match status" value="1"/>
</dbReference>
<dbReference type="PROSITE" id="PS50896">
    <property type="entry name" value="LISH"/>
    <property type="match status" value="1"/>
</dbReference>
<comment type="caution">
    <text evidence="2">The sequence shown here is derived from an EMBL/GenBank/DDBJ whole genome shotgun (WGS) entry which is preliminary data.</text>
</comment>
<dbReference type="GO" id="GO:0005737">
    <property type="term" value="C:cytoplasm"/>
    <property type="evidence" value="ECO:0007669"/>
    <property type="project" value="TreeGrafter"/>
</dbReference>
<dbReference type="InterPro" id="IPR006595">
    <property type="entry name" value="CTLH_C"/>
</dbReference>
<name>A0A9D4F480_DREPO</name>
<dbReference type="InterPro" id="IPR024964">
    <property type="entry name" value="CTLH/CRA"/>
</dbReference>
<dbReference type="SMART" id="SM00757">
    <property type="entry name" value="CRA"/>
    <property type="match status" value="1"/>
</dbReference>
<dbReference type="PANTHER" id="PTHR12170">
    <property type="entry name" value="MACROPHAGE ERYTHROBLAST ATTACHER-RELATED"/>
    <property type="match status" value="1"/>
</dbReference>
<dbReference type="InterPro" id="IPR045098">
    <property type="entry name" value="Fyv10_fam"/>
</dbReference>
<protein>
    <recommendedName>
        <fullName evidence="1">CTLH domain-containing protein</fullName>
    </recommendedName>
</protein>
<proteinExistence type="predicted"/>
<dbReference type="PANTHER" id="PTHR12170:SF3">
    <property type="entry name" value="GH10162P"/>
    <property type="match status" value="1"/>
</dbReference>
<evidence type="ECO:0000259" key="1">
    <source>
        <dbReference type="PROSITE" id="PS50897"/>
    </source>
</evidence>
<reference evidence="2" key="1">
    <citation type="journal article" date="2019" name="bioRxiv">
        <title>The Genome of the Zebra Mussel, Dreissena polymorpha: A Resource for Invasive Species Research.</title>
        <authorList>
            <person name="McCartney M.A."/>
            <person name="Auch B."/>
            <person name="Kono T."/>
            <person name="Mallez S."/>
            <person name="Zhang Y."/>
            <person name="Obille A."/>
            <person name="Becker A."/>
            <person name="Abrahante J.E."/>
            <person name="Garbe J."/>
            <person name="Badalamenti J.P."/>
            <person name="Herman A."/>
            <person name="Mangelson H."/>
            <person name="Liachko I."/>
            <person name="Sullivan S."/>
            <person name="Sone E.D."/>
            <person name="Koren S."/>
            <person name="Silverstein K.A.T."/>
            <person name="Beckman K.B."/>
            <person name="Gohl D.M."/>
        </authorList>
    </citation>
    <scope>NUCLEOTIDE SEQUENCE</scope>
    <source>
        <strain evidence="2">Duluth1</strain>
        <tissue evidence="2">Whole animal</tissue>
    </source>
</reference>
<dbReference type="SMART" id="SM00668">
    <property type="entry name" value="CTLH"/>
    <property type="match status" value="1"/>
</dbReference>